<evidence type="ECO:0000256" key="3">
    <source>
        <dbReference type="ARBA" id="ARBA00023140"/>
    </source>
</evidence>
<keyword evidence="7" id="KW-1185">Reference proteome</keyword>
<dbReference type="InterPro" id="IPR001753">
    <property type="entry name" value="Enoyl-CoA_hydra/iso"/>
</dbReference>
<dbReference type="InterPro" id="IPR051053">
    <property type="entry name" value="ECH/Chromodomain_protein"/>
</dbReference>
<comment type="subcellular location">
    <subcellularLocation>
        <location evidence="1">Peroxisome</location>
    </subcellularLocation>
</comment>
<keyword evidence="5" id="KW-0472">Membrane</keyword>
<keyword evidence="5" id="KW-0812">Transmembrane</keyword>
<dbReference type="Gene3D" id="1.10.12.10">
    <property type="entry name" value="Lyase 2-enoyl-coa Hydratase, Chain A, domain 2"/>
    <property type="match status" value="1"/>
</dbReference>
<evidence type="ECO:0000256" key="1">
    <source>
        <dbReference type="ARBA" id="ARBA00004275"/>
    </source>
</evidence>
<evidence type="ECO:0000256" key="2">
    <source>
        <dbReference type="ARBA" id="ARBA00005254"/>
    </source>
</evidence>
<evidence type="ECO:0000256" key="4">
    <source>
        <dbReference type="ARBA" id="ARBA00023235"/>
    </source>
</evidence>
<name>A0ABZ2TY51_9ACTN</name>
<sequence length="265" mass="26977">MISEAACVAGVWGSVDDDGVARLEMDRPKQMNALDGGASAQVMALCDEWAARDDVRVVVLSGRGGAFSAGADVAGMASDAAQSGGFDASASRAIIENGSRLVGAIRRLPMPVVAALDGPAVGIGASMAVAADLVYATSRSYFLLAFVNIGLMPDGGATALFAAAVGRARANAMAMLGEKLSATDAYDAGLINAVVDDAEALDAAVARATAKLARTPSQALALTKKALDEHTLHGFDAAIEREIAGQTQLLQSPQFHTALQAFAGR</sequence>
<evidence type="ECO:0000256" key="5">
    <source>
        <dbReference type="SAM" id="Phobius"/>
    </source>
</evidence>
<dbReference type="SUPFAM" id="SSF52096">
    <property type="entry name" value="ClpP/crotonase"/>
    <property type="match status" value="1"/>
</dbReference>
<dbReference type="Pfam" id="PF00378">
    <property type="entry name" value="ECH_1"/>
    <property type="match status" value="1"/>
</dbReference>
<dbReference type="RefSeq" id="WP_066162560.1">
    <property type="nucleotide sequence ID" value="NZ_CP136137.1"/>
</dbReference>
<dbReference type="CDD" id="cd06558">
    <property type="entry name" value="crotonase-like"/>
    <property type="match status" value="1"/>
</dbReference>
<dbReference type="EMBL" id="CP136137">
    <property type="protein sequence ID" value="WYY06408.1"/>
    <property type="molecule type" value="Genomic_DNA"/>
</dbReference>
<protein>
    <submittedName>
        <fullName evidence="6">Enoyl-CoA hydratase-related protein</fullName>
    </submittedName>
</protein>
<keyword evidence="5" id="KW-1133">Transmembrane helix</keyword>
<comment type="similarity">
    <text evidence="2">Belongs to the enoyl-CoA hydratase/isomerase family.</text>
</comment>
<feature type="transmembrane region" description="Helical" evidence="5">
    <location>
        <begin position="112"/>
        <end position="135"/>
    </location>
</feature>
<accession>A0ABZ2TY51</accession>
<reference evidence="6 7" key="1">
    <citation type="journal article" date="2023" name="Virus Evol.">
        <title>Computational host range prediction-The good, the bad, and the ugly.</title>
        <authorList>
            <person name="Howell A.A."/>
            <person name="Versoza C.J."/>
            <person name="Pfeifer S.P."/>
        </authorList>
    </citation>
    <scope>NUCLEOTIDE SEQUENCE [LARGE SCALE GENOMIC DNA]</scope>
    <source>
        <strain evidence="6 7">1610/1b</strain>
    </source>
</reference>
<organism evidence="6 7">
    <name type="scientific">Gordonia hydrophobica</name>
    <dbReference type="NCBI Taxonomy" id="40516"/>
    <lineage>
        <taxon>Bacteria</taxon>
        <taxon>Bacillati</taxon>
        <taxon>Actinomycetota</taxon>
        <taxon>Actinomycetes</taxon>
        <taxon>Mycobacteriales</taxon>
        <taxon>Gordoniaceae</taxon>
        <taxon>Gordonia</taxon>
    </lineage>
</organism>
<dbReference type="InterPro" id="IPR014748">
    <property type="entry name" value="Enoyl-CoA_hydra_C"/>
</dbReference>
<keyword evidence="4" id="KW-0413">Isomerase</keyword>
<keyword evidence="3" id="KW-0576">Peroxisome</keyword>
<feature type="transmembrane region" description="Helical" evidence="5">
    <location>
        <begin position="141"/>
        <end position="165"/>
    </location>
</feature>
<evidence type="ECO:0000313" key="7">
    <source>
        <dbReference type="Proteomes" id="UP001479933"/>
    </source>
</evidence>
<dbReference type="PANTHER" id="PTHR43684">
    <property type="match status" value="1"/>
</dbReference>
<dbReference type="InterPro" id="IPR029045">
    <property type="entry name" value="ClpP/crotonase-like_dom_sf"/>
</dbReference>
<proteinExistence type="inferred from homology"/>
<gene>
    <name evidence="6" type="ORF">RVF87_15205</name>
</gene>
<evidence type="ECO:0000313" key="6">
    <source>
        <dbReference type="EMBL" id="WYY06408.1"/>
    </source>
</evidence>
<dbReference type="Gene3D" id="3.90.226.10">
    <property type="entry name" value="2-enoyl-CoA Hydratase, Chain A, domain 1"/>
    <property type="match status" value="1"/>
</dbReference>
<dbReference type="Proteomes" id="UP001479933">
    <property type="component" value="Chromosome"/>
</dbReference>
<dbReference type="PANTHER" id="PTHR43684:SF1">
    <property type="entry name" value="ENOYL-COA DELTA ISOMERASE 2"/>
    <property type="match status" value="1"/>
</dbReference>